<dbReference type="InterPro" id="IPR049809">
    <property type="entry name" value="YehF/YfeS-like_WGR"/>
</dbReference>
<dbReference type="EMBL" id="BJZP01000006">
    <property type="protein sequence ID" value="GEO84677.1"/>
    <property type="molecule type" value="Genomic_DNA"/>
</dbReference>
<name>A0A512HGU8_9HYPH</name>
<dbReference type="Pfam" id="PF05406">
    <property type="entry name" value="WGR"/>
    <property type="match status" value="1"/>
</dbReference>
<dbReference type="SUPFAM" id="SSF142921">
    <property type="entry name" value="WGR domain-like"/>
    <property type="match status" value="1"/>
</dbReference>
<dbReference type="InterPro" id="IPR036930">
    <property type="entry name" value="WGR_dom_sf"/>
</dbReference>
<proteinExistence type="predicted"/>
<dbReference type="AlphaFoldDB" id="A0A512HGU8"/>
<sequence length="83" mass="9203">MMSSQSPLVLTRTDTTRNMARFYVLSVEPALFAGAALLRQWGRIGTRGRTRVELFACEAEAWQALSRLAAAKTRRGYRPVASG</sequence>
<evidence type="ECO:0000259" key="1">
    <source>
        <dbReference type="PROSITE" id="PS51977"/>
    </source>
</evidence>
<gene>
    <name evidence="2" type="ORF">RNA01_16090</name>
</gene>
<accession>A0A512HGU8</accession>
<dbReference type="InterPro" id="IPR008893">
    <property type="entry name" value="WGR_domain"/>
</dbReference>
<dbReference type="Proteomes" id="UP000321717">
    <property type="component" value="Unassembled WGS sequence"/>
</dbReference>
<keyword evidence="3" id="KW-1185">Reference proteome</keyword>
<dbReference type="Gene3D" id="2.20.140.10">
    <property type="entry name" value="WGR domain"/>
    <property type="match status" value="1"/>
</dbReference>
<comment type="caution">
    <text evidence="2">The sequence shown here is derived from an EMBL/GenBank/DDBJ whole genome shotgun (WGS) entry which is preliminary data.</text>
</comment>
<dbReference type="SMART" id="SM00773">
    <property type="entry name" value="WGR"/>
    <property type="match status" value="1"/>
</dbReference>
<protein>
    <submittedName>
        <fullName evidence="2">WGR domain-containing protein</fullName>
    </submittedName>
</protein>
<dbReference type="RefSeq" id="WP_147179450.1">
    <property type="nucleotide sequence ID" value="NZ_BJZP01000006.1"/>
</dbReference>
<dbReference type="CDD" id="cd07996">
    <property type="entry name" value="WGR_MMR_like"/>
    <property type="match status" value="1"/>
</dbReference>
<evidence type="ECO:0000313" key="3">
    <source>
        <dbReference type="Proteomes" id="UP000321717"/>
    </source>
</evidence>
<feature type="domain" description="WGR" evidence="1">
    <location>
        <begin position="1"/>
        <end position="83"/>
    </location>
</feature>
<dbReference type="OrthoDB" id="5801306at2"/>
<evidence type="ECO:0000313" key="2">
    <source>
        <dbReference type="EMBL" id="GEO84677.1"/>
    </source>
</evidence>
<dbReference type="PROSITE" id="PS51977">
    <property type="entry name" value="WGR"/>
    <property type="match status" value="1"/>
</dbReference>
<organism evidence="2 3">
    <name type="scientific">Ciceribacter naphthalenivorans</name>
    <dbReference type="NCBI Taxonomy" id="1118451"/>
    <lineage>
        <taxon>Bacteria</taxon>
        <taxon>Pseudomonadati</taxon>
        <taxon>Pseudomonadota</taxon>
        <taxon>Alphaproteobacteria</taxon>
        <taxon>Hyphomicrobiales</taxon>
        <taxon>Rhizobiaceae</taxon>
        <taxon>Ciceribacter</taxon>
    </lineage>
</organism>
<reference evidence="2 3" key="1">
    <citation type="submission" date="2019-07" db="EMBL/GenBank/DDBJ databases">
        <title>Whole genome shotgun sequence of Rhizobium naphthalenivorans NBRC 107585.</title>
        <authorList>
            <person name="Hosoyama A."/>
            <person name="Uohara A."/>
            <person name="Ohji S."/>
            <person name="Ichikawa N."/>
        </authorList>
    </citation>
    <scope>NUCLEOTIDE SEQUENCE [LARGE SCALE GENOMIC DNA]</scope>
    <source>
        <strain evidence="2 3">NBRC 107585</strain>
    </source>
</reference>